<keyword evidence="3" id="KW-0813">Transport</keyword>
<keyword evidence="10" id="KW-0998">Cell outer membrane</keyword>
<keyword evidence="5" id="KW-0812">Transmembrane</keyword>
<dbReference type="AlphaFoldDB" id="A0A7X3FX42"/>
<dbReference type="GO" id="GO:0006811">
    <property type="term" value="P:monoatomic ion transport"/>
    <property type="evidence" value="ECO:0007669"/>
    <property type="project" value="UniProtKB-KW"/>
</dbReference>
<dbReference type="InterPro" id="IPR033900">
    <property type="entry name" value="Gram_neg_porin_domain"/>
</dbReference>
<dbReference type="PROSITE" id="PS51257">
    <property type="entry name" value="PROKAR_LIPOPROTEIN"/>
    <property type="match status" value="1"/>
</dbReference>
<dbReference type="GO" id="GO:0046930">
    <property type="term" value="C:pore complex"/>
    <property type="evidence" value="ECO:0007669"/>
    <property type="project" value="UniProtKB-KW"/>
</dbReference>
<evidence type="ECO:0000256" key="8">
    <source>
        <dbReference type="ARBA" id="ARBA00023114"/>
    </source>
</evidence>
<proteinExistence type="predicted"/>
<evidence type="ECO:0000313" key="14">
    <source>
        <dbReference type="Proteomes" id="UP000443353"/>
    </source>
</evidence>
<dbReference type="Proteomes" id="UP000443353">
    <property type="component" value="Unassembled WGS sequence"/>
</dbReference>
<evidence type="ECO:0000256" key="9">
    <source>
        <dbReference type="ARBA" id="ARBA00023136"/>
    </source>
</evidence>
<dbReference type="InterPro" id="IPR023614">
    <property type="entry name" value="Porin_dom_sf"/>
</dbReference>
<keyword evidence="14" id="KW-1185">Reference proteome</keyword>
<accession>A0A7X3FX42</accession>
<dbReference type="PANTHER" id="PTHR34501">
    <property type="entry name" value="PROTEIN YDDL-RELATED"/>
    <property type="match status" value="1"/>
</dbReference>
<dbReference type="InterPro" id="IPR050298">
    <property type="entry name" value="Gram-neg_bact_OMP"/>
</dbReference>
<evidence type="ECO:0000259" key="12">
    <source>
        <dbReference type="Pfam" id="PF13609"/>
    </source>
</evidence>
<evidence type="ECO:0000256" key="3">
    <source>
        <dbReference type="ARBA" id="ARBA00022448"/>
    </source>
</evidence>
<sequence>MRFAKLSAAASTFISAMACAQTNVSMYGLLDTGIEYVSNADAAGHGLVRLPGVSGELPSRLGFRGEENLGGGVKAVFALETGFNVRRGDLGQGGRMFGRQSWIGLDGPWGTVSFGRQYNMAYWVLADAEMLGPDIHGIGALDNYLPNARSDNTVAYKGRFARLTVGATYSFGRDGAGTGNSPGQGTCAGEGGVTQSVQCREWSAMLKYDAPRFGVAAAYARQHGGTNAATNFFDGVAPQPLASGDDYDARMQANAYLRFGRLKVGAGWIGRSVRTASPALPDVRSHLVYTGAQYFITDALVLDGEALHIRVKQHDTAATLATARLTYFLSKTTAVYVKGGHLWNGARSRFSVSAGGGGTTPAAGASQIGLMAGVRHAF</sequence>
<feature type="domain" description="Porin" evidence="12">
    <location>
        <begin position="8"/>
        <end position="342"/>
    </location>
</feature>
<protein>
    <submittedName>
        <fullName evidence="13">Porin</fullName>
    </submittedName>
</protein>
<keyword evidence="6 11" id="KW-0732">Signal</keyword>
<evidence type="ECO:0000256" key="10">
    <source>
        <dbReference type="ARBA" id="ARBA00023237"/>
    </source>
</evidence>
<dbReference type="GO" id="GO:0009279">
    <property type="term" value="C:cell outer membrane"/>
    <property type="evidence" value="ECO:0007669"/>
    <property type="project" value="UniProtKB-SubCell"/>
</dbReference>
<evidence type="ECO:0000256" key="5">
    <source>
        <dbReference type="ARBA" id="ARBA00022692"/>
    </source>
</evidence>
<dbReference type="CDD" id="cd00342">
    <property type="entry name" value="gram_neg_porins"/>
    <property type="match status" value="1"/>
</dbReference>
<evidence type="ECO:0000256" key="4">
    <source>
        <dbReference type="ARBA" id="ARBA00022452"/>
    </source>
</evidence>
<feature type="signal peptide" evidence="11">
    <location>
        <begin position="1"/>
        <end position="20"/>
    </location>
</feature>
<dbReference type="RefSeq" id="WP_160407746.1">
    <property type="nucleotide sequence ID" value="NZ_WSES01000002.1"/>
</dbReference>
<evidence type="ECO:0000256" key="11">
    <source>
        <dbReference type="SAM" id="SignalP"/>
    </source>
</evidence>
<dbReference type="EMBL" id="WSES01000002">
    <property type="protein sequence ID" value="MVW59587.1"/>
    <property type="molecule type" value="Genomic_DNA"/>
</dbReference>
<keyword evidence="7" id="KW-0406">Ion transport</keyword>
<dbReference type="Pfam" id="PF13609">
    <property type="entry name" value="Porin_4"/>
    <property type="match status" value="1"/>
</dbReference>
<name>A0A7X3FX42_9BURK</name>
<comment type="caution">
    <text evidence="13">The sequence shown here is derived from an EMBL/GenBank/DDBJ whole genome shotgun (WGS) entry which is preliminary data.</text>
</comment>
<evidence type="ECO:0000313" key="13">
    <source>
        <dbReference type="EMBL" id="MVW59587.1"/>
    </source>
</evidence>
<keyword evidence="8" id="KW-0626">Porin</keyword>
<evidence type="ECO:0000256" key="1">
    <source>
        <dbReference type="ARBA" id="ARBA00004571"/>
    </source>
</evidence>
<dbReference type="SUPFAM" id="SSF56935">
    <property type="entry name" value="Porins"/>
    <property type="match status" value="1"/>
</dbReference>
<evidence type="ECO:0000256" key="7">
    <source>
        <dbReference type="ARBA" id="ARBA00023065"/>
    </source>
</evidence>
<reference evidence="13 14" key="1">
    <citation type="submission" date="2019-12" db="EMBL/GenBank/DDBJ databases">
        <authorList>
            <person name="Li C."/>
            <person name="Zhao J."/>
        </authorList>
    </citation>
    <scope>NUCLEOTIDE SEQUENCE [LARGE SCALE GENOMIC DNA]</scope>
    <source>
        <strain evidence="13 14">NEAU-DD11</strain>
    </source>
</reference>
<comment type="subcellular location">
    <subcellularLocation>
        <location evidence="1">Cell outer membrane</location>
        <topology evidence="1">Multi-pass membrane protein</topology>
    </subcellularLocation>
</comment>
<gene>
    <name evidence="13" type="ORF">GPY61_06560</name>
</gene>
<keyword evidence="4" id="KW-1134">Transmembrane beta strand</keyword>
<dbReference type="GO" id="GO:0015288">
    <property type="term" value="F:porin activity"/>
    <property type="evidence" value="ECO:0007669"/>
    <property type="project" value="UniProtKB-KW"/>
</dbReference>
<organism evidence="13 14">
    <name type="scientific">Massilia cellulosiltytica</name>
    <dbReference type="NCBI Taxonomy" id="2683234"/>
    <lineage>
        <taxon>Bacteria</taxon>
        <taxon>Pseudomonadati</taxon>
        <taxon>Pseudomonadota</taxon>
        <taxon>Betaproteobacteria</taxon>
        <taxon>Burkholderiales</taxon>
        <taxon>Oxalobacteraceae</taxon>
        <taxon>Telluria group</taxon>
        <taxon>Massilia</taxon>
    </lineage>
</organism>
<evidence type="ECO:0000256" key="2">
    <source>
        <dbReference type="ARBA" id="ARBA00011233"/>
    </source>
</evidence>
<dbReference type="Gene3D" id="2.40.160.10">
    <property type="entry name" value="Porin"/>
    <property type="match status" value="1"/>
</dbReference>
<dbReference type="PANTHER" id="PTHR34501:SF9">
    <property type="entry name" value="MAJOR OUTER MEMBRANE PROTEIN P.IA"/>
    <property type="match status" value="1"/>
</dbReference>
<comment type="subunit">
    <text evidence="2">Homotrimer.</text>
</comment>
<evidence type="ECO:0000256" key="6">
    <source>
        <dbReference type="ARBA" id="ARBA00022729"/>
    </source>
</evidence>
<feature type="chain" id="PRO_5030696074" evidence="11">
    <location>
        <begin position="21"/>
        <end position="378"/>
    </location>
</feature>
<keyword evidence="9" id="KW-0472">Membrane</keyword>